<dbReference type="EMBL" id="QGKX02002183">
    <property type="protein sequence ID" value="KAF3489263.1"/>
    <property type="molecule type" value="Genomic_DNA"/>
</dbReference>
<dbReference type="Proteomes" id="UP000712600">
    <property type="component" value="Unassembled WGS sequence"/>
</dbReference>
<evidence type="ECO:0000313" key="1">
    <source>
        <dbReference type="EMBL" id="KAF3489263.1"/>
    </source>
</evidence>
<protein>
    <submittedName>
        <fullName evidence="1">Uncharacterized protein</fullName>
    </submittedName>
</protein>
<proteinExistence type="predicted"/>
<comment type="caution">
    <text evidence="1">The sequence shown here is derived from an EMBL/GenBank/DDBJ whole genome shotgun (WGS) entry which is preliminary data.</text>
</comment>
<accession>A0A8S9N1Y7</accession>
<reference evidence="1" key="1">
    <citation type="submission" date="2019-12" db="EMBL/GenBank/DDBJ databases">
        <title>Genome sequencing and annotation of Brassica cretica.</title>
        <authorList>
            <person name="Studholme D.J."/>
            <person name="Sarris P."/>
        </authorList>
    </citation>
    <scope>NUCLEOTIDE SEQUENCE</scope>
    <source>
        <strain evidence="1">PFS-109/04</strain>
        <tissue evidence="1">Leaf</tissue>
    </source>
</reference>
<sequence length="75" mass="8024">MARTKAVDKTSYLQVFDLIQPQVALGFRNEAELYGNLGSDNVFGGGDNYSGRTSGRVSKKVAVLPASGILAKVEF</sequence>
<evidence type="ECO:0000313" key="2">
    <source>
        <dbReference type="Proteomes" id="UP000712600"/>
    </source>
</evidence>
<organism evidence="1 2">
    <name type="scientific">Brassica cretica</name>
    <name type="common">Mustard</name>
    <dbReference type="NCBI Taxonomy" id="69181"/>
    <lineage>
        <taxon>Eukaryota</taxon>
        <taxon>Viridiplantae</taxon>
        <taxon>Streptophyta</taxon>
        <taxon>Embryophyta</taxon>
        <taxon>Tracheophyta</taxon>
        <taxon>Spermatophyta</taxon>
        <taxon>Magnoliopsida</taxon>
        <taxon>eudicotyledons</taxon>
        <taxon>Gunneridae</taxon>
        <taxon>Pentapetalae</taxon>
        <taxon>rosids</taxon>
        <taxon>malvids</taxon>
        <taxon>Brassicales</taxon>
        <taxon>Brassicaceae</taxon>
        <taxon>Brassiceae</taxon>
        <taxon>Brassica</taxon>
    </lineage>
</organism>
<gene>
    <name evidence="1" type="ORF">F2Q69_00052544</name>
</gene>
<dbReference type="AlphaFoldDB" id="A0A8S9N1Y7"/>
<name>A0A8S9N1Y7_BRACR</name>